<dbReference type="InterPro" id="IPR020946">
    <property type="entry name" value="Flavin_mOase-like"/>
</dbReference>
<dbReference type="RefSeq" id="WP_317545382.1">
    <property type="nucleotide sequence ID" value="NZ_JAWLKB010000027.1"/>
</dbReference>
<evidence type="ECO:0000256" key="3">
    <source>
        <dbReference type="ARBA" id="ARBA00022827"/>
    </source>
</evidence>
<keyword evidence="2" id="KW-0285">Flavoprotein</keyword>
<evidence type="ECO:0000256" key="1">
    <source>
        <dbReference type="ARBA" id="ARBA00010139"/>
    </source>
</evidence>
<evidence type="ECO:0000313" key="5">
    <source>
        <dbReference type="EMBL" id="MDV6270944.1"/>
    </source>
</evidence>
<keyword evidence="4 5" id="KW-0560">Oxidoreductase</keyword>
<comment type="similarity">
    <text evidence="1">Belongs to the FAD-binding monooxygenase family.</text>
</comment>
<dbReference type="Proteomes" id="UP001185927">
    <property type="component" value="Unassembled WGS sequence"/>
</dbReference>
<comment type="caution">
    <text evidence="5">The sequence shown here is derived from an EMBL/GenBank/DDBJ whole genome shotgun (WGS) entry which is preliminary data.</text>
</comment>
<keyword evidence="3" id="KW-0274">FAD</keyword>
<evidence type="ECO:0000256" key="2">
    <source>
        <dbReference type="ARBA" id="ARBA00022630"/>
    </source>
</evidence>
<gene>
    <name evidence="5" type="ORF">R3Q16_30400</name>
</gene>
<dbReference type="GO" id="GO:0016491">
    <property type="term" value="F:oxidoreductase activity"/>
    <property type="evidence" value="ECO:0007669"/>
    <property type="project" value="UniProtKB-KW"/>
</dbReference>
<evidence type="ECO:0000256" key="4">
    <source>
        <dbReference type="ARBA" id="ARBA00023002"/>
    </source>
</evidence>
<dbReference type="InterPro" id="IPR051209">
    <property type="entry name" value="FAD-bind_Monooxygenase_sf"/>
</dbReference>
<dbReference type="InterPro" id="IPR036188">
    <property type="entry name" value="FAD/NAD-bd_sf"/>
</dbReference>
<reference evidence="5 6" key="1">
    <citation type="submission" date="2023-10" db="EMBL/GenBank/DDBJ databases">
        <title>Development of a sustainable strategy for remediation of hydrocarbon-contaminated territories based on the waste exchange concept.</title>
        <authorList>
            <person name="Krivoruchko A."/>
        </authorList>
    </citation>
    <scope>NUCLEOTIDE SEQUENCE [LARGE SCALE GENOMIC DNA]</scope>
    <source>
        <strain evidence="5 6">IEGM 1203</strain>
    </source>
</reference>
<dbReference type="PANTHER" id="PTHR42877:SF4">
    <property type="entry name" value="FAD_NAD(P)-BINDING DOMAIN-CONTAINING PROTEIN-RELATED"/>
    <property type="match status" value="1"/>
</dbReference>
<dbReference type="EMBL" id="JAWLKB010000027">
    <property type="protein sequence ID" value="MDV6270944.1"/>
    <property type="molecule type" value="Genomic_DNA"/>
</dbReference>
<keyword evidence="6" id="KW-1185">Reference proteome</keyword>
<name>A0ABU4C366_RHOGO</name>
<sequence>MTSSTTASRFAAANSVSPIDPELLRAHLHCADPAVLLAVLAQLTGDHALLDRHVDAISYVPDPPEMAAVADDDTVAEIIERLVEVLGSTDRPEPGLAPDDPALFARLAPLALGVVMGEEFLPMLLEQGGFHSAQPVLPRTTPLPADLDLAIVGGGLAGIAAALAAAREGISYRIFERNEDVGGTWLTQNYPGVGVDTPSSYYSLSSELNPGWTSYYPKGGEYQDYLRDVANRHGIFRHTRFGTAVELLVWDEASHRWDIHVRGADGSRSTEHAAAVITALGYLNRPQFPQLEGRETFEGISVHSGEWDPALDLAGKRVAVIGAGCTSAQIVDSIVDDIEHLTLFQRQPHWVAPRKRDSDDVPEHHRWLSSHVPYYANWLRLKAFWGSADSAYPVVIVDPEWAASHLSISRANDMLLQDCLGYIDRTFGAGSELAAKVTPDFAPFGKRIIRDPGGYYSALTRDHVDVVAAEPARVTSDGIVTPDGDLIELDVIIYATGFHLDFLSTMEIRGRDGTLLTEEWAGNDPRAYRGGTVPGFPNLFITSAPNTNPSHGAGNNFGIEVAVHYIVECLHLLAERGARSLEPTRAAYDAYVEQIDRAMENTVWKHTPSAHTYYRNDSGRVIVASPWRLVDVWHQHRTPIEQDFVIR</sequence>
<accession>A0ABU4C366</accession>
<proteinExistence type="inferred from homology"/>
<dbReference type="SUPFAM" id="SSF51905">
    <property type="entry name" value="FAD/NAD(P)-binding domain"/>
    <property type="match status" value="2"/>
</dbReference>
<dbReference type="EC" id="1.14.13.-" evidence="5"/>
<dbReference type="PRINTS" id="PR00420">
    <property type="entry name" value="RNGMNOXGNASE"/>
</dbReference>
<dbReference type="Pfam" id="PF00743">
    <property type="entry name" value="FMO-like"/>
    <property type="match status" value="1"/>
</dbReference>
<evidence type="ECO:0000313" key="6">
    <source>
        <dbReference type="Proteomes" id="UP001185927"/>
    </source>
</evidence>
<dbReference type="Gene3D" id="3.50.50.60">
    <property type="entry name" value="FAD/NAD(P)-binding domain"/>
    <property type="match status" value="2"/>
</dbReference>
<protein>
    <submittedName>
        <fullName evidence="5">NAD(P)/FAD-dependent oxidoreductase</fullName>
        <ecNumber evidence="5">1.14.13.-</ecNumber>
    </submittedName>
</protein>
<organism evidence="5 6">
    <name type="scientific">Rhodococcus globerulus</name>
    <dbReference type="NCBI Taxonomy" id="33008"/>
    <lineage>
        <taxon>Bacteria</taxon>
        <taxon>Bacillati</taxon>
        <taxon>Actinomycetota</taxon>
        <taxon>Actinomycetes</taxon>
        <taxon>Mycobacteriales</taxon>
        <taxon>Nocardiaceae</taxon>
        <taxon>Rhodococcus</taxon>
    </lineage>
</organism>
<dbReference type="PANTHER" id="PTHR42877">
    <property type="entry name" value="L-ORNITHINE N(5)-MONOOXYGENASE-RELATED"/>
    <property type="match status" value="1"/>
</dbReference>